<comment type="caution">
    <text evidence="2">The sequence shown here is derived from an EMBL/GenBank/DDBJ whole genome shotgun (WGS) entry which is preliminary data.</text>
</comment>
<sequence length="98" mass="10388">MQRGDWLRSRPPTQGAAGCGQPTGAVGAYGGQPARDDRQRPAHKGLLAHGEVVGAMPARCQAAMVGCPWRGHRGSTRRLNRGSNGGAEREEEDLGHSF</sequence>
<organism evidence="2 3">
    <name type="scientific">Ensete ventricosum</name>
    <name type="common">Abyssinian banana</name>
    <name type="synonym">Musa ensete</name>
    <dbReference type="NCBI Taxonomy" id="4639"/>
    <lineage>
        <taxon>Eukaryota</taxon>
        <taxon>Viridiplantae</taxon>
        <taxon>Streptophyta</taxon>
        <taxon>Embryophyta</taxon>
        <taxon>Tracheophyta</taxon>
        <taxon>Spermatophyta</taxon>
        <taxon>Magnoliopsida</taxon>
        <taxon>Liliopsida</taxon>
        <taxon>Zingiberales</taxon>
        <taxon>Musaceae</taxon>
        <taxon>Ensete</taxon>
    </lineage>
</organism>
<evidence type="ECO:0000313" key="2">
    <source>
        <dbReference type="EMBL" id="RRT56219.1"/>
    </source>
</evidence>
<dbReference type="Proteomes" id="UP000287651">
    <property type="component" value="Unassembled WGS sequence"/>
</dbReference>
<dbReference type="AlphaFoldDB" id="A0A426YWW3"/>
<feature type="region of interest" description="Disordered" evidence="1">
    <location>
        <begin position="1"/>
        <end position="42"/>
    </location>
</feature>
<proteinExistence type="predicted"/>
<gene>
    <name evidence="2" type="ORF">B296_00013843</name>
</gene>
<feature type="region of interest" description="Disordered" evidence="1">
    <location>
        <begin position="70"/>
        <end position="98"/>
    </location>
</feature>
<name>A0A426YWW3_ENSVE</name>
<protein>
    <submittedName>
        <fullName evidence="2">Uncharacterized protein</fullName>
    </submittedName>
</protein>
<feature type="compositionally biased region" description="Basic residues" evidence="1">
    <location>
        <begin position="70"/>
        <end position="80"/>
    </location>
</feature>
<dbReference type="EMBL" id="AMZH03009729">
    <property type="protein sequence ID" value="RRT56219.1"/>
    <property type="molecule type" value="Genomic_DNA"/>
</dbReference>
<reference evidence="2 3" key="1">
    <citation type="journal article" date="2014" name="Agronomy (Basel)">
        <title>A Draft Genome Sequence for Ensete ventricosum, the Drought-Tolerant Tree Against Hunger.</title>
        <authorList>
            <person name="Harrison J."/>
            <person name="Moore K.A."/>
            <person name="Paszkiewicz K."/>
            <person name="Jones T."/>
            <person name="Grant M."/>
            <person name="Ambacheew D."/>
            <person name="Muzemil S."/>
            <person name="Studholme D.J."/>
        </authorList>
    </citation>
    <scope>NUCLEOTIDE SEQUENCE [LARGE SCALE GENOMIC DNA]</scope>
</reference>
<evidence type="ECO:0000313" key="3">
    <source>
        <dbReference type="Proteomes" id="UP000287651"/>
    </source>
</evidence>
<feature type="compositionally biased region" description="Acidic residues" evidence="1">
    <location>
        <begin position="89"/>
        <end position="98"/>
    </location>
</feature>
<evidence type="ECO:0000256" key="1">
    <source>
        <dbReference type="SAM" id="MobiDB-lite"/>
    </source>
</evidence>
<accession>A0A426YWW3</accession>